<gene>
    <name evidence="2" type="ORF">JK634_10215</name>
</gene>
<dbReference type="Proteomes" id="UP000623681">
    <property type="component" value="Unassembled WGS sequence"/>
</dbReference>
<dbReference type="RefSeq" id="WP_202767550.1">
    <property type="nucleotide sequence ID" value="NZ_JAESWA010000022.1"/>
</dbReference>
<protein>
    <submittedName>
        <fullName evidence="2">Uncharacterized protein</fullName>
    </submittedName>
</protein>
<comment type="caution">
    <text evidence="2">The sequence shown here is derived from an EMBL/GenBank/DDBJ whole genome shotgun (WGS) entry which is preliminary data.</text>
</comment>
<dbReference type="EMBL" id="JAESWA010000022">
    <property type="protein sequence ID" value="MBL4932180.1"/>
    <property type="molecule type" value="Genomic_DNA"/>
</dbReference>
<reference evidence="2" key="1">
    <citation type="submission" date="2021-01" db="EMBL/GenBank/DDBJ databases">
        <title>Genome public.</title>
        <authorList>
            <person name="Liu C."/>
            <person name="Sun Q."/>
        </authorList>
    </citation>
    <scope>NUCLEOTIDE SEQUENCE</scope>
    <source>
        <strain evidence="2">YIM B02565</strain>
    </source>
</reference>
<evidence type="ECO:0000256" key="1">
    <source>
        <dbReference type="SAM" id="MobiDB-lite"/>
    </source>
</evidence>
<dbReference type="AlphaFoldDB" id="A0A937FDT4"/>
<feature type="region of interest" description="Disordered" evidence="1">
    <location>
        <begin position="1"/>
        <end position="27"/>
    </location>
</feature>
<accession>A0A937FDT4</accession>
<proteinExistence type="predicted"/>
<sequence>MPVNSSGNQTTNTTTNTTTPSGGTNTNVINTGNDQLDLELIEREIQVTLISIIANLTLIASATKNRQLILDRKNGLVPSNPLEATQLAALSSLLTLHAATILGEIAEIRLVEREQNIESGTAKGTITPNINITFGYRVVISGLVFKAIGALQRLQEEGEITIL</sequence>
<organism evidence="2 3">
    <name type="scientific">Clostridium paridis</name>
    <dbReference type="NCBI Taxonomy" id="2803863"/>
    <lineage>
        <taxon>Bacteria</taxon>
        <taxon>Bacillati</taxon>
        <taxon>Bacillota</taxon>
        <taxon>Clostridia</taxon>
        <taxon>Eubacteriales</taxon>
        <taxon>Clostridiaceae</taxon>
        <taxon>Clostridium</taxon>
    </lineage>
</organism>
<evidence type="ECO:0000313" key="2">
    <source>
        <dbReference type="EMBL" id="MBL4932180.1"/>
    </source>
</evidence>
<keyword evidence="3" id="KW-1185">Reference proteome</keyword>
<name>A0A937FDT4_9CLOT</name>
<evidence type="ECO:0000313" key="3">
    <source>
        <dbReference type="Proteomes" id="UP000623681"/>
    </source>
</evidence>